<evidence type="ECO:0000256" key="3">
    <source>
        <dbReference type="ARBA" id="ARBA00023163"/>
    </source>
</evidence>
<evidence type="ECO:0000256" key="1">
    <source>
        <dbReference type="ARBA" id="ARBA00023015"/>
    </source>
</evidence>
<gene>
    <name evidence="5" type="ORF">PSA01_12830</name>
</gene>
<sequence length="296" mass="31047">MQPAEAPALCPGADPAILERMTERPGAGRWRTSAALRPLVAEFWVWRTAGGPPGTHQGVPGGHLTVILCIDGDVELLRKPDPGRGPGRFTASAAGLHAVPAVIATGAPQAGLQLPLTWRGARTLLGLPAAELAGDVIDLAELWPDTGSLLDRLHAAPTWATRCALLDAHLCRLAARRTAADGPPAEIGRAWDRLVASGGTARVTELAADVGWSARHLGDRLRRETGLGTKTAARVIRFERACTLLRSADRPALTDVAADCGFADQQHLAREFRALAGTTAGAWLAERVSGLSVSPA</sequence>
<dbReference type="SMART" id="SM00342">
    <property type="entry name" value="HTH_ARAC"/>
    <property type="match status" value="1"/>
</dbReference>
<evidence type="ECO:0000313" key="5">
    <source>
        <dbReference type="EMBL" id="GEC24254.1"/>
    </source>
</evidence>
<dbReference type="InterPro" id="IPR018062">
    <property type="entry name" value="HTH_AraC-typ_CS"/>
</dbReference>
<dbReference type="EMBL" id="BJNH01000014">
    <property type="protein sequence ID" value="GEC24254.1"/>
    <property type="molecule type" value="Genomic_DNA"/>
</dbReference>
<comment type="caution">
    <text evidence="5">The sequence shown here is derived from an EMBL/GenBank/DDBJ whole genome shotgun (WGS) entry which is preliminary data.</text>
</comment>
<evidence type="ECO:0000259" key="4">
    <source>
        <dbReference type="PROSITE" id="PS01124"/>
    </source>
</evidence>
<dbReference type="InterPro" id="IPR009057">
    <property type="entry name" value="Homeodomain-like_sf"/>
</dbReference>
<dbReference type="PROSITE" id="PS00041">
    <property type="entry name" value="HTH_ARAC_FAMILY_1"/>
    <property type="match status" value="1"/>
</dbReference>
<evidence type="ECO:0000256" key="2">
    <source>
        <dbReference type="ARBA" id="ARBA00023125"/>
    </source>
</evidence>
<feature type="domain" description="HTH araC/xylS-type" evidence="4">
    <location>
        <begin position="202"/>
        <end position="286"/>
    </location>
</feature>
<dbReference type="Proteomes" id="UP000320693">
    <property type="component" value="Unassembled WGS sequence"/>
</dbReference>
<proteinExistence type="predicted"/>
<accession>A0ABQ0RUA0</accession>
<dbReference type="PANTHER" id="PTHR46796:SF15">
    <property type="entry name" value="BLL1074 PROTEIN"/>
    <property type="match status" value="1"/>
</dbReference>
<organism evidence="5 6">
    <name type="scientific">Pseudonocardia saturnea</name>
    <dbReference type="NCBI Taxonomy" id="33909"/>
    <lineage>
        <taxon>Bacteria</taxon>
        <taxon>Bacillati</taxon>
        <taxon>Actinomycetota</taxon>
        <taxon>Actinomycetes</taxon>
        <taxon>Pseudonocardiales</taxon>
        <taxon>Pseudonocardiaceae</taxon>
        <taxon>Pseudonocardia</taxon>
    </lineage>
</organism>
<keyword evidence="1" id="KW-0805">Transcription regulation</keyword>
<keyword evidence="2" id="KW-0238">DNA-binding</keyword>
<protein>
    <submittedName>
        <fullName evidence="5">AraC family transcriptional regulator</fullName>
    </submittedName>
</protein>
<reference evidence="5 6" key="1">
    <citation type="submission" date="2019-06" db="EMBL/GenBank/DDBJ databases">
        <title>Whole genome shotgun sequence of Pseudonocardia saturnea NBRC 14499.</title>
        <authorList>
            <person name="Hosoyama A."/>
            <person name="Uohara A."/>
            <person name="Ohji S."/>
            <person name="Ichikawa N."/>
        </authorList>
    </citation>
    <scope>NUCLEOTIDE SEQUENCE [LARGE SCALE GENOMIC DNA]</scope>
    <source>
        <strain evidence="5 6">NBRC 14499</strain>
    </source>
</reference>
<keyword evidence="6" id="KW-1185">Reference proteome</keyword>
<keyword evidence="3" id="KW-0804">Transcription</keyword>
<name>A0ABQ0RUA0_9PSEU</name>
<dbReference type="PROSITE" id="PS01124">
    <property type="entry name" value="HTH_ARAC_FAMILY_2"/>
    <property type="match status" value="1"/>
</dbReference>
<dbReference type="PANTHER" id="PTHR46796">
    <property type="entry name" value="HTH-TYPE TRANSCRIPTIONAL ACTIVATOR RHAS-RELATED"/>
    <property type="match status" value="1"/>
</dbReference>
<dbReference type="InterPro" id="IPR050204">
    <property type="entry name" value="AraC_XylS_family_regulators"/>
</dbReference>
<dbReference type="InterPro" id="IPR018060">
    <property type="entry name" value="HTH_AraC"/>
</dbReference>
<dbReference type="Gene3D" id="1.10.10.60">
    <property type="entry name" value="Homeodomain-like"/>
    <property type="match status" value="1"/>
</dbReference>
<evidence type="ECO:0000313" key="6">
    <source>
        <dbReference type="Proteomes" id="UP000320693"/>
    </source>
</evidence>
<dbReference type="Pfam" id="PF12833">
    <property type="entry name" value="HTH_18"/>
    <property type="match status" value="1"/>
</dbReference>
<dbReference type="SUPFAM" id="SSF46689">
    <property type="entry name" value="Homeodomain-like"/>
    <property type="match status" value="1"/>
</dbReference>